<dbReference type="Proteomes" id="UP000603865">
    <property type="component" value="Unassembled WGS sequence"/>
</dbReference>
<accession>A0A918FA78</accession>
<sequence>MPRYLIERTFPDGLAIPMNAEGAATCQTVVGKNMDVGVTWVHSYVTEDHKKTFCVYDGPSPEAIRQAAERNGLPVDRISLVSVLDPYFYR</sequence>
<dbReference type="InterPro" id="IPR042557">
    <property type="entry name" value="SCO4226"/>
</dbReference>
<dbReference type="AlphaFoldDB" id="A0A918FA78"/>
<evidence type="ECO:0000313" key="2">
    <source>
        <dbReference type="Proteomes" id="UP000603865"/>
    </source>
</evidence>
<dbReference type="InterPro" id="IPR025336">
    <property type="entry name" value="SCO4226-like"/>
</dbReference>
<organism evidence="1 2">
    <name type="scientific">Deinococcus ruber</name>
    <dbReference type="NCBI Taxonomy" id="1848197"/>
    <lineage>
        <taxon>Bacteria</taxon>
        <taxon>Thermotogati</taxon>
        <taxon>Deinococcota</taxon>
        <taxon>Deinococci</taxon>
        <taxon>Deinococcales</taxon>
        <taxon>Deinococcaceae</taxon>
        <taxon>Deinococcus</taxon>
    </lineage>
</organism>
<dbReference type="Pfam" id="PF14026">
    <property type="entry name" value="SCO4226-like"/>
    <property type="match status" value="1"/>
</dbReference>
<gene>
    <name evidence="1" type="ORF">GCM10008957_30200</name>
</gene>
<keyword evidence="2" id="KW-1185">Reference proteome</keyword>
<evidence type="ECO:0008006" key="3">
    <source>
        <dbReference type="Google" id="ProtNLM"/>
    </source>
</evidence>
<reference evidence="1" key="2">
    <citation type="submission" date="2020-09" db="EMBL/GenBank/DDBJ databases">
        <authorList>
            <person name="Sun Q."/>
            <person name="Ohkuma M."/>
        </authorList>
    </citation>
    <scope>NUCLEOTIDE SEQUENCE</scope>
    <source>
        <strain evidence="1">JCM 31311</strain>
    </source>
</reference>
<protein>
    <recommendedName>
        <fullName evidence="3">DUF4242 domain-containing protein</fullName>
    </recommendedName>
</protein>
<comment type="caution">
    <text evidence="1">The sequence shown here is derived from an EMBL/GenBank/DDBJ whole genome shotgun (WGS) entry which is preliminary data.</text>
</comment>
<evidence type="ECO:0000313" key="1">
    <source>
        <dbReference type="EMBL" id="GGR15423.1"/>
    </source>
</evidence>
<reference evidence="1" key="1">
    <citation type="journal article" date="2014" name="Int. J. Syst. Evol. Microbiol.">
        <title>Complete genome sequence of Corynebacterium casei LMG S-19264T (=DSM 44701T), isolated from a smear-ripened cheese.</title>
        <authorList>
            <consortium name="US DOE Joint Genome Institute (JGI-PGF)"/>
            <person name="Walter F."/>
            <person name="Albersmeier A."/>
            <person name="Kalinowski J."/>
            <person name="Ruckert C."/>
        </authorList>
    </citation>
    <scope>NUCLEOTIDE SEQUENCE</scope>
    <source>
        <strain evidence="1">JCM 31311</strain>
    </source>
</reference>
<proteinExistence type="predicted"/>
<dbReference type="EMBL" id="BMQL01000018">
    <property type="protein sequence ID" value="GGR15423.1"/>
    <property type="molecule type" value="Genomic_DNA"/>
</dbReference>
<dbReference type="RefSeq" id="WP_189091352.1">
    <property type="nucleotide sequence ID" value="NZ_BMQL01000018.1"/>
</dbReference>
<dbReference type="Gene3D" id="3.30.70.3090">
    <property type="entry name" value="ORF SCO4226, nickel-binding ferredoxin-like monomer"/>
    <property type="match status" value="1"/>
</dbReference>
<name>A0A918FA78_9DEIO</name>